<name>A0A7W8ALJ7_9HYPH</name>
<protein>
    <submittedName>
        <fullName evidence="1">Uncharacterized protein</fullName>
    </submittedName>
</protein>
<evidence type="ECO:0000313" key="2">
    <source>
        <dbReference type="Proteomes" id="UP000531231"/>
    </source>
</evidence>
<reference evidence="1 2" key="1">
    <citation type="submission" date="2020-08" db="EMBL/GenBank/DDBJ databases">
        <title>Genomic Encyclopedia of Type Strains, Phase IV (KMG-IV): sequencing the most valuable type-strain genomes for metagenomic binning, comparative biology and taxonomic classification.</title>
        <authorList>
            <person name="Goeker M."/>
        </authorList>
    </citation>
    <scope>NUCLEOTIDE SEQUENCE [LARGE SCALE GENOMIC DNA]</scope>
    <source>
        <strain evidence="1 2">DSM 25620</strain>
    </source>
</reference>
<accession>A0A7W8ALJ7</accession>
<sequence>MMINHYRISLLAAALTQEAAMAHAYEHSGNATMAQVSGENAMEELRKIALELGYSLEKLPVPTLRAA</sequence>
<dbReference type="EMBL" id="JACHIL010000003">
    <property type="protein sequence ID" value="MBB5091298.1"/>
    <property type="molecule type" value="Genomic_DNA"/>
</dbReference>
<keyword evidence="2" id="KW-1185">Reference proteome</keyword>
<dbReference type="AlphaFoldDB" id="A0A7W8ALJ7"/>
<organism evidence="1 2">
    <name type="scientific">Pseudochrobactrum saccharolyticum</name>
    <dbReference type="NCBI Taxonomy" id="354352"/>
    <lineage>
        <taxon>Bacteria</taxon>
        <taxon>Pseudomonadati</taxon>
        <taxon>Pseudomonadota</taxon>
        <taxon>Alphaproteobacteria</taxon>
        <taxon>Hyphomicrobiales</taxon>
        <taxon>Brucellaceae</taxon>
        <taxon>Pseudochrobactrum</taxon>
    </lineage>
</organism>
<gene>
    <name evidence="1" type="ORF">HNQ68_001839</name>
</gene>
<dbReference type="RefSeq" id="WP_151159405.1">
    <property type="nucleotide sequence ID" value="NZ_JACHIL010000003.1"/>
</dbReference>
<proteinExistence type="predicted"/>
<dbReference type="Proteomes" id="UP000531231">
    <property type="component" value="Unassembled WGS sequence"/>
</dbReference>
<evidence type="ECO:0000313" key="1">
    <source>
        <dbReference type="EMBL" id="MBB5091298.1"/>
    </source>
</evidence>
<comment type="caution">
    <text evidence="1">The sequence shown here is derived from an EMBL/GenBank/DDBJ whole genome shotgun (WGS) entry which is preliminary data.</text>
</comment>